<comment type="cofactor">
    <cofactor evidence="5">
        <name>Mg(2+)</name>
        <dbReference type="ChEBI" id="CHEBI:18420"/>
    </cofactor>
    <text evidence="5">Binds 1 Mg(2+) ion per subunit.</text>
</comment>
<comment type="catalytic activity">
    <reaction evidence="5">
        <text>(6R)-5,10-methylene-5,6,7,8-tetrahydrofolate + 3-methyl-2-oxobutanoate + H2O = 2-dehydropantoate + (6S)-5,6,7,8-tetrahydrofolate</text>
        <dbReference type="Rhea" id="RHEA:11824"/>
        <dbReference type="ChEBI" id="CHEBI:11561"/>
        <dbReference type="ChEBI" id="CHEBI:11851"/>
        <dbReference type="ChEBI" id="CHEBI:15377"/>
        <dbReference type="ChEBI" id="CHEBI:15636"/>
        <dbReference type="ChEBI" id="CHEBI:57453"/>
        <dbReference type="EC" id="2.1.2.11"/>
    </reaction>
</comment>
<dbReference type="PANTHER" id="PTHR20881">
    <property type="entry name" value="3-METHYL-2-OXOBUTANOATE HYDROXYMETHYLTRANSFERASE"/>
    <property type="match status" value="1"/>
</dbReference>
<comment type="subunit">
    <text evidence="2 5">Homodecamer; pentamer of dimers.</text>
</comment>
<keyword evidence="5" id="KW-0963">Cytoplasm</keyword>
<keyword evidence="7" id="KW-1185">Reference proteome</keyword>
<dbReference type="SUPFAM" id="SSF51621">
    <property type="entry name" value="Phosphoenolpyruvate/pyruvate domain"/>
    <property type="match status" value="1"/>
</dbReference>
<dbReference type="Pfam" id="PF02548">
    <property type="entry name" value="Pantoate_transf"/>
    <property type="match status" value="1"/>
</dbReference>
<evidence type="ECO:0000256" key="2">
    <source>
        <dbReference type="ARBA" id="ARBA00011424"/>
    </source>
</evidence>
<feature type="active site" description="Proton acceptor" evidence="5">
    <location>
        <position position="191"/>
    </location>
</feature>
<name>A0A1H3M478_9BACT</name>
<evidence type="ECO:0000313" key="6">
    <source>
        <dbReference type="EMBL" id="SDY71542.1"/>
    </source>
</evidence>
<comment type="pathway">
    <text evidence="5">Cofactor biosynthesis; (R)-pantothenate biosynthesis; (R)-pantoate from 3-methyl-2-oxobutanoate: step 1/2.</text>
</comment>
<keyword evidence="5" id="KW-0460">Magnesium</keyword>
<feature type="binding site" evidence="5">
    <location>
        <position position="124"/>
    </location>
    <ligand>
        <name>Mg(2+)</name>
        <dbReference type="ChEBI" id="CHEBI:18420"/>
    </ligand>
</feature>
<gene>
    <name evidence="5" type="primary">panB</name>
    <name evidence="6" type="ORF">SAMN05444412_102342</name>
</gene>
<proteinExistence type="inferred from homology"/>
<sequence>MSVHQSSNIKRITTHILQEMKSRGEKISMLTAYDYSMAGIVDEAGVDIILVGDSASNVMAGHETTLPITLDQMIYHASAVVRAVKRAFVVVDIPFGSYQGNSSEALRSTIRIMKESGAHAVKVEGGSEIKESVIRILSAGVPVMGHLGLTPQSIYKFGTYTVRAKEEEEANKLLEDAKLLESCGCFAIVLEKIPAKLAKKVAETVTIPVIGIGAGGDVDGQVLVVHDMLGITQEFKPRFLRQYADLRTTMLGAVEHYIKDVKSRDFPNESESY</sequence>
<reference evidence="6 7" key="1">
    <citation type="submission" date="2016-10" db="EMBL/GenBank/DDBJ databases">
        <authorList>
            <person name="Varghese N."/>
            <person name="Submissions S."/>
        </authorList>
    </citation>
    <scope>NUCLEOTIDE SEQUENCE [LARGE SCALE GENOMIC DNA]</scope>
    <source>
        <strain evidence="6 7">DSM 17997</strain>
    </source>
</reference>
<comment type="similarity">
    <text evidence="1 5">Belongs to the PanB family.</text>
</comment>
<dbReference type="InterPro" id="IPR003700">
    <property type="entry name" value="Pantoate_hydroxy_MeTrfase"/>
</dbReference>
<protein>
    <recommendedName>
        <fullName evidence="5">3-methyl-2-oxobutanoate hydroxymethyltransferase</fullName>
        <ecNumber evidence="5">2.1.2.11</ecNumber>
    </recommendedName>
    <alternativeName>
        <fullName evidence="5">Ketopantoate hydroxymethyltransferase</fullName>
        <shortName evidence="5">KPHMT</shortName>
    </alternativeName>
</protein>
<comment type="subcellular location">
    <subcellularLocation>
        <location evidence="5">Cytoplasm</location>
    </subcellularLocation>
</comment>
<dbReference type="EMBL" id="FNQC01000002">
    <property type="protein sequence ID" value="SDY71542.1"/>
    <property type="molecule type" value="Genomic_DNA"/>
</dbReference>
<evidence type="ECO:0000256" key="3">
    <source>
        <dbReference type="ARBA" id="ARBA00022655"/>
    </source>
</evidence>
<accession>A0A1H3M478</accession>
<comment type="function">
    <text evidence="5">Catalyzes the reversible reaction in which hydroxymethyl group from 5,10-methylenetetrahydrofolate is transferred onto alpha-ketoisovalerate to form ketopantoate.</text>
</comment>
<dbReference type="PANTHER" id="PTHR20881:SF0">
    <property type="entry name" value="3-METHYL-2-OXOBUTANOATE HYDROXYMETHYLTRANSFERASE"/>
    <property type="match status" value="1"/>
</dbReference>
<dbReference type="RefSeq" id="WP_019596756.1">
    <property type="nucleotide sequence ID" value="NZ_FNQC01000002.1"/>
</dbReference>
<dbReference type="NCBIfam" id="TIGR00222">
    <property type="entry name" value="panB"/>
    <property type="match status" value="1"/>
</dbReference>
<dbReference type="PIRSF" id="PIRSF000388">
    <property type="entry name" value="Pantoate_hydroxy_MeTrfase"/>
    <property type="match status" value="1"/>
</dbReference>
<feature type="binding site" evidence="5">
    <location>
        <position position="122"/>
    </location>
    <ligand>
        <name>3-methyl-2-oxobutanoate</name>
        <dbReference type="ChEBI" id="CHEBI:11851"/>
    </ligand>
</feature>
<feature type="binding site" evidence="5">
    <location>
        <position position="92"/>
    </location>
    <ligand>
        <name>3-methyl-2-oxobutanoate</name>
        <dbReference type="ChEBI" id="CHEBI:11851"/>
    </ligand>
</feature>
<evidence type="ECO:0000313" key="7">
    <source>
        <dbReference type="Proteomes" id="UP000199663"/>
    </source>
</evidence>
<evidence type="ECO:0000256" key="1">
    <source>
        <dbReference type="ARBA" id="ARBA00008676"/>
    </source>
</evidence>
<dbReference type="Proteomes" id="UP000199663">
    <property type="component" value="Unassembled WGS sequence"/>
</dbReference>
<dbReference type="InterPro" id="IPR040442">
    <property type="entry name" value="Pyrv_kinase-like_dom_sf"/>
</dbReference>
<dbReference type="NCBIfam" id="NF001452">
    <property type="entry name" value="PRK00311.1"/>
    <property type="match status" value="1"/>
</dbReference>
<keyword evidence="3 5" id="KW-0566">Pantothenate biosynthesis</keyword>
<comment type="caution">
    <text evidence="6">The sequence shown here is derived from an EMBL/GenBank/DDBJ whole genome shotgun (WGS) entry which is preliminary data.</text>
</comment>
<organism evidence="6 7">
    <name type="scientific">Rhodonellum ikkaensis</name>
    <dbReference type="NCBI Taxonomy" id="336829"/>
    <lineage>
        <taxon>Bacteria</taxon>
        <taxon>Pseudomonadati</taxon>
        <taxon>Bacteroidota</taxon>
        <taxon>Cytophagia</taxon>
        <taxon>Cytophagales</taxon>
        <taxon>Cytophagaceae</taxon>
        <taxon>Rhodonellum</taxon>
    </lineage>
</organism>
<dbReference type="CDD" id="cd06557">
    <property type="entry name" value="KPHMT-like"/>
    <property type="match status" value="1"/>
</dbReference>
<feature type="binding site" evidence="5">
    <location>
        <position position="53"/>
    </location>
    <ligand>
        <name>Mg(2+)</name>
        <dbReference type="ChEBI" id="CHEBI:18420"/>
    </ligand>
</feature>
<keyword evidence="4 5" id="KW-0808">Transferase</keyword>
<dbReference type="HAMAP" id="MF_00156">
    <property type="entry name" value="PanB"/>
    <property type="match status" value="1"/>
</dbReference>
<dbReference type="InterPro" id="IPR015813">
    <property type="entry name" value="Pyrv/PenolPyrv_kinase-like_dom"/>
</dbReference>
<evidence type="ECO:0000256" key="5">
    <source>
        <dbReference type="HAMAP-Rule" id="MF_00156"/>
    </source>
</evidence>
<feature type="binding site" evidence="5">
    <location>
        <begin position="53"/>
        <end position="54"/>
    </location>
    <ligand>
        <name>3-methyl-2-oxobutanoate</name>
        <dbReference type="ChEBI" id="CHEBI:11851"/>
    </ligand>
</feature>
<feature type="binding site" evidence="5">
    <location>
        <position position="92"/>
    </location>
    <ligand>
        <name>Mg(2+)</name>
        <dbReference type="ChEBI" id="CHEBI:18420"/>
    </ligand>
</feature>
<keyword evidence="5" id="KW-0479">Metal-binding</keyword>
<dbReference type="Gene3D" id="3.20.20.60">
    <property type="entry name" value="Phosphoenolpyruvate-binding domains"/>
    <property type="match status" value="1"/>
</dbReference>
<dbReference type="EC" id="2.1.2.11" evidence="5"/>
<evidence type="ECO:0000256" key="4">
    <source>
        <dbReference type="ARBA" id="ARBA00022679"/>
    </source>
</evidence>